<dbReference type="InterPro" id="IPR032675">
    <property type="entry name" value="LRR_dom_sf"/>
</dbReference>
<evidence type="ECO:0000313" key="6">
    <source>
        <dbReference type="EMBL" id="QJP97053.1"/>
    </source>
</evidence>
<keyword evidence="3" id="KW-0175">Coiled coil</keyword>
<dbReference type="PANTHER" id="PTHR48051:SF1">
    <property type="entry name" value="RAS SUPPRESSOR PROTEIN 1"/>
    <property type="match status" value="1"/>
</dbReference>
<evidence type="ECO:0000256" key="1">
    <source>
        <dbReference type="ARBA" id="ARBA00022614"/>
    </source>
</evidence>
<dbReference type="SMART" id="SM00364">
    <property type="entry name" value="LRR_BAC"/>
    <property type="match status" value="4"/>
</dbReference>
<dbReference type="PANTHER" id="PTHR48051">
    <property type="match status" value="1"/>
</dbReference>
<evidence type="ECO:0000313" key="7">
    <source>
        <dbReference type="Proteomes" id="UP000501669"/>
    </source>
</evidence>
<evidence type="ECO:0000256" key="3">
    <source>
        <dbReference type="SAM" id="Coils"/>
    </source>
</evidence>
<dbReference type="PROSITE" id="PS51450">
    <property type="entry name" value="LRR"/>
    <property type="match status" value="2"/>
</dbReference>
<keyword evidence="1" id="KW-0433">Leucine-rich repeat</keyword>
<evidence type="ECO:0000259" key="5">
    <source>
        <dbReference type="Pfam" id="PF20178"/>
    </source>
</evidence>
<name>A0A7Z3C8C0_PSEFL</name>
<protein>
    <recommendedName>
        <fullName evidence="5">Dermonecrotic toxin N-terminal domain-containing protein</fullName>
    </recommendedName>
</protein>
<feature type="compositionally biased region" description="Basic and acidic residues" evidence="4">
    <location>
        <begin position="53"/>
        <end position="62"/>
    </location>
</feature>
<dbReference type="Gene3D" id="3.80.10.10">
    <property type="entry name" value="Ribonuclease Inhibitor"/>
    <property type="match status" value="5"/>
</dbReference>
<accession>A0A7Z3C8C0</accession>
<dbReference type="Proteomes" id="UP000501669">
    <property type="component" value="Chromosome"/>
</dbReference>
<sequence>MQSLNEGQSPATPAAVPLNPPAHYQPLIKGIPEWLPLASPARRKALSNPQRPVSDRIKAAPRARHDDLRTAIAEHMNTQNAIDRDLMHLQDIKAFAEPLLKSALKSRFGLDLDTQETFLRLYIPITPPGLSIRTGSRVWTVSLLEAALHNFEEEEPHESGSCFISRPSSQGQFETLPHVNEKLSITAFTHLCRELDIGAGYKNFLEQRLGVTDQVVATTLHPRIKASQRSALKAALQLARMNGDIDEVWFRMIEALIDGVQGVRMNRQALQCQDLTMMSATLTGVVIFAPDLEQANAPAGLVAYLPDDPEHPVKQYASSVEMAVELTRQLRSPDYQRYFSRFVLHEQRGYFFSQLNHRLSRVQWHQPERGSQQPAWRDTPLDRPDLQLAVSPIAGDLWQHLYQRKLDKILNDAAVIAVATATVDRNARWALWDSLVNVASSLLEIASFVVLPFVPFLGEMMMAYMAYQFVDEVFEGVVDWAQGSAAEAGEHLFAALESLIQLGAFGIGGSIAMAELPGVLPASVVSFIDRFQPVKLRNGKTLYWKPDLKPYERQVQPPEGSGPDRQGLYRHQGENLLTLDQTHYAVSPHEHPDKLYIEHPSRADAYRPFVRHNGEGAFHTELEQPLEWDTTTALQRIGHNVESISPARREQILKVSGYPEDALRKMHVNQERLPPLLADSIHRFRIDQDLQDFIERISSDRPEVYLTADPLTQLQILKEQNLWPDTKRLRFINLQGEIAWQSSTDQELALTEIRQDSLSSGDLLKTLIQTLSESEINTLLGEDFGERLALDARARKLRARLAQIARQQRSSLFEARYQALQHREEPLFRRAALHEPQLPARITEELLNTATGSELVAINKGQWPERQQALTEHARQELRVTRAFEGLVLDSVHNPDTDTLALHSLQLLPGWSADVRLEVRAQSREGQLIDSTGPVEAPIQKVLVLKSGGLWQPYDEQGLELHGYTDFYTAVLQALPDMQRKALKLQIGEGEKLRQAIRDNPMARSELRLAIMPDPVPPPTIDTLRLLGTDGYSRNPPTTSQTPRTLDNRIRQVYPGMSEDERLIMAQRLESHPDGALAELSRLQLEYAQLDSHLNQWLFDFPEINPANGTRRSQEQQMAAIRDRQTFASDLRSCWRREIRGPNGYQMRFSEPLAGDLPALTADFSHVSSLELIGSGEPGAVSDFLESFSGLVRMELRDFDLHNLPPRLTNFPGLKQLTLQNCRVVLTPQNQSILSTLNALSTLDLEGNPLGATFDFGLMPDLTHLNLSSTGISQVPTGILDHPRLISAWLTDNQITTLPDALFEQPAASTAGYDFFGNPLSAATREKVKIYFNRTGSDLGVRPEQADINRVKALFTDLNERQSSELIYGLPGSLLQGRLQLDRWESEITRLTADLATWARDTPDRDPSTGERLNPNEHFNQFYEREIFAGRIERLWRHRSTAHPLTRADVFSAQATFIGDMPELSADFSHITALSLKGNKHIQATSPFLQSFPRLKRLILHDFALEQLPQSLTALPSLEILLLSNCGVTFTGELQIALAAMRELESLELPNNPLGSAPDASSLPALVYLDLSRTGISDVPAGLIGHPTLRTAIISDNRISELPEAFFELPAAASEGFDFSGNPLTADTLERIKRYSGKTGQDFGVLAEQADIDATQALFPTLDGEEASDVFYGLPGDLEHGRRQLRHWKAEFEQLTADLAQWKMAIPQTHPSSHQPLTPGEFLTEHSARTEFAEQLQTLWRTRMPENPRRRGDSLVAHLAFIGDLPTLTTDFSHIREVSLVGHGALSNIDGFLQPFSTLRHLELHDFRLGQGPLTALRMPSLERLIIENCGLTLTPQTRATLSSLGNLQYLNLSRNPLGTPPTLETLPALVQLRLADTGISSLPDGLFEHQRLVFATFERNLIRELPDLLFDISARPPRQLNLAGNPLSPAMRERIKVCYRQFRQSFGVSMPWEEIQRIRALFPSLDDEGANRVLYLLPGTLDDGRLQIHRWEAELRQLEDDLESWVTAIPERYPATDLALTDNDRSDERSSRMMFRLEIESFWRDRSPESPEKRTTVLNLNPAFIGDLPTLSADFAHVTVLAITGNPQLRAGTGFLRGFTGLDSLELRDLALAEVPPALTGMPDLQQLVLSNCAIVLDDRGSATLYSLRHLVRLDLYNNPLGRLPDIRNWPALEFLDLSNTGITGLPPGLLDPPWLETALLSGNRLTELPAEIFDLPASASNGYDLGDNPLNAATRERIKDYFRRTGEDLGVLAEPSDIARTRTLYPTLNDKQASDFIYHLEGTLVDGRVELTRREAELDRLLGDLTAWESDIPVDPLTGLPLSPRERLAEEQIRSALREALLRCWRKTPVEGASTAGHHFTSRLSVMGQLPTLSVSFSHVSDLYLTSISDHWPRIGRFLEAFPSLESIDIRGYDLAGIPQAIFHMRRLNTLSLPSCRITLSPSDVAGLNTLDGLDLLHLHDNPLGLTPDLSNLQGLTDLDLSTTGIREIPHGVLENFNWMEVDLSGNEITEMPDELMEVPAHVGDRYDLRGNPFSARAMQRIRAYYQQTGMTLNVDGVMVHPPVRTRAGVEIED</sequence>
<dbReference type="InterPro" id="IPR001611">
    <property type="entry name" value="Leu-rich_rpt"/>
</dbReference>
<dbReference type="InterPro" id="IPR046673">
    <property type="entry name" value="ToxA_N"/>
</dbReference>
<dbReference type="SMART" id="SM00369">
    <property type="entry name" value="LRR_TYP"/>
    <property type="match status" value="10"/>
</dbReference>
<reference evidence="6 7" key="1">
    <citation type="submission" date="2018-03" db="EMBL/GenBank/DDBJ databases">
        <title>Complete genome sequence of Pseudomonas fluorescens sp. G7.</title>
        <authorList>
            <person name="Gao C.-H."/>
            <person name="Li Z."/>
            <person name="Cai P."/>
        </authorList>
    </citation>
    <scope>NUCLEOTIDE SEQUENCE [LARGE SCALE GENOMIC DNA]</scope>
    <source>
        <strain evidence="6 7">G7</strain>
    </source>
</reference>
<proteinExistence type="predicted"/>
<organism evidence="6 7">
    <name type="scientific">Pseudomonas fluorescens</name>
    <dbReference type="NCBI Taxonomy" id="294"/>
    <lineage>
        <taxon>Bacteria</taxon>
        <taxon>Pseudomonadati</taxon>
        <taxon>Pseudomonadota</taxon>
        <taxon>Gammaproteobacteria</taxon>
        <taxon>Pseudomonadales</taxon>
        <taxon>Pseudomonadaceae</taxon>
        <taxon>Pseudomonas</taxon>
    </lineage>
</organism>
<dbReference type="Pfam" id="PF20178">
    <property type="entry name" value="ToxA_N"/>
    <property type="match status" value="1"/>
</dbReference>
<feature type="compositionally biased region" description="Polar residues" evidence="4">
    <location>
        <begin position="1"/>
        <end position="11"/>
    </location>
</feature>
<dbReference type="InterPro" id="IPR003591">
    <property type="entry name" value="Leu-rich_rpt_typical-subtyp"/>
</dbReference>
<gene>
    <name evidence="6" type="ORF">C6Y56_21700</name>
</gene>
<feature type="domain" description="Dermonecrotic toxin N-terminal" evidence="5">
    <location>
        <begin position="88"/>
        <end position="343"/>
    </location>
</feature>
<dbReference type="InterPro" id="IPR050216">
    <property type="entry name" value="LRR_domain-containing"/>
</dbReference>
<feature type="region of interest" description="Disordered" evidence="4">
    <location>
        <begin position="43"/>
        <end position="62"/>
    </location>
</feature>
<dbReference type="Pfam" id="PF00560">
    <property type="entry name" value="LRR_1"/>
    <property type="match status" value="1"/>
</dbReference>
<feature type="region of interest" description="Disordered" evidence="4">
    <location>
        <begin position="1"/>
        <end position="20"/>
    </location>
</feature>
<feature type="coiled-coil region" evidence="3">
    <location>
        <begin position="1982"/>
        <end position="2009"/>
    </location>
</feature>
<dbReference type="EMBL" id="CP027561">
    <property type="protein sequence ID" value="QJP97053.1"/>
    <property type="molecule type" value="Genomic_DNA"/>
</dbReference>
<dbReference type="RefSeq" id="WP_169431537.1">
    <property type="nucleotide sequence ID" value="NZ_CP027561.1"/>
</dbReference>
<dbReference type="SUPFAM" id="SSF52058">
    <property type="entry name" value="L domain-like"/>
    <property type="match status" value="3"/>
</dbReference>
<evidence type="ECO:0000256" key="4">
    <source>
        <dbReference type="SAM" id="MobiDB-lite"/>
    </source>
</evidence>
<keyword evidence="2" id="KW-0677">Repeat</keyword>
<evidence type="ECO:0000256" key="2">
    <source>
        <dbReference type="ARBA" id="ARBA00022737"/>
    </source>
</evidence>
<dbReference type="GO" id="GO:0005737">
    <property type="term" value="C:cytoplasm"/>
    <property type="evidence" value="ECO:0007669"/>
    <property type="project" value="TreeGrafter"/>
</dbReference>